<sequence>MERIIIVLLLVAVLGLSVYVLHLNGQYSWLKGQYDNLLQRYKDLNAKYEDMAKRAENAENQANTYSQQIQQLQQQIQSLQQEKQQLESELNVYKSQSSGISWTDWDRLNKAYNELSSKLYKLEQSYKKVLKAWCSIMDNMTIYCHYYPEDPDCQKYASSGQVSVLVGLLPAECSPPYYP</sequence>
<dbReference type="Proteomes" id="UP000277582">
    <property type="component" value="Unassembled WGS sequence"/>
</dbReference>
<evidence type="ECO:0000313" key="2">
    <source>
        <dbReference type="EMBL" id="RSN76000.1"/>
    </source>
</evidence>
<gene>
    <name evidence="2" type="ORF">D6D85_05050</name>
</gene>
<protein>
    <submittedName>
        <fullName evidence="2">Uncharacterized protein</fullName>
    </submittedName>
</protein>
<proteinExistence type="predicted"/>
<dbReference type="EMBL" id="RCOS01000064">
    <property type="protein sequence ID" value="RSN76000.1"/>
    <property type="molecule type" value="Genomic_DNA"/>
</dbReference>
<reference evidence="2 3" key="1">
    <citation type="submission" date="2018-10" db="EMBL/GenBank/DDBJ databases">
        <title>Co-occurring genomic capacity for anaerobic methane metabolism and dissimilatory sulfite reduction discovered in the Korarchaeota.</title>
        <authorList>
            <person name="Mckay L.J."/>
            <person name="Dlakic M."/>
            <person name="Fields M.W."/>
            <person name="Delmont T.O."/>
            <person name="Eren A.M."/>
            <person name="Jay Z.J."/>
            <person name="Klingelsmith K.B."/>
            <person name="Rusch D.B."/>
            <person name="Inskeep W.P."/>
        </authorList>
    </citation>
    <scope>NUCLEOTIDE SEQUENCE [LARGE SCALE GENOMIC DNA]</scope>
    <source>
        <strain evidence="2 3">MDKW</strain>
    </source>
</reference>
<feature type="coiled-coil region" evidence="1">
    <location>
        <begin position="34"/>
        <end position="96"/>
    </location>
</feature>
<organism evidence="2 3">
    <name type="scientific">Candidatus Methanodesulfokora washburnensis</name>
    <dbReference type="NCBI Taxonomy" id="2478471"/>
    <lineage>
        <taxon>Archaea</taxon>
        <taxon>Thermoproteota</taxon>
        <taxon>Candidatus Korarchaeia</taxon>
        <taxon>Candidatus Korarchaeia incertae sedis</taxon>
        <taxon>Candidatus Methanodesulfokora</taxon>
    </lineage>
</organism>
<accession>A0A3R9QZW1</accession>
<name>A0A3R9QZW1_9CREN</name>
<dbReference type="AlphaFoldDB" id="A0A3R9QZW1"/>
<keyword evidence="3" id="KW-1185">Reference proteome</keyword>
<dbReference type="Gene3D" id="1.10.287.1490">
    <property type="match status" value="1"/>
</dbReference>
<dbReference type="SUPFAM" id="SSF57997">
    <property type="entry name" value="Tropomyosin"/>
    <property type="match status" value="1"/>
</dbReference>
<evidence type="ECO:0000313" key="3">
    <source>
        <dbReference type="Proteomes" id="UP000277582"/>
    </source>
</evidence>
<keyword evidence="1" id="KW-0175">Coiled coil</keyword>
<comment type="caution">
    <text evidence="2">The sequence shown here is derived from an EMBL/GenBank/DDBJ whole genome shotgun (WGS) entry which is preliminary data.</text>
</comment>
<evidence type="ECO:0000256" key="1">
    <source>
        <dbReference type="SAM" id="Coils"/>
    </source>
</evidence>
<dbReference type="RefSeq" id="WP_125670944.1">
    <property type="nucleotide sequence ID" value="NZ_RCOS01000064.1"/>
</dbReference>